<feature type="chain" id="PRO_5042296294" evidence="1">
    <location>
        <begin position="21"/>
        <end position="82"/>
    </location>
</feature>
<protein>
    <submittedName>
        <fullName evidence="2">Uncharacterized protein</fullName>
    </submittedName>
</protein>
<evidence type="ECO:0000313" key="2">
    <source>
        <dbReference type="EMBL" id="KAH8359831.1"/>
    </source>
</evidence>
<keyword evidence="1" id="KW-0732">Signal</keyword>
<accession>A0AAD4PII0</accession>
<reference evidence="2" key="1">
    <citation type="journal article" date="2021" name="Mol. Ecol. Resour.">
        <title>Phylogenomic analyses of the genus Drosophila reveals genomic signals of climate adaptation.</title>
        <authorList>
            <person name="Li F."/>
            <person name="Rane R.V."/>
            <person name="Luria V."/>
            <person name="Xiong Z."/>
            <person name="Chen J."/>
            <person name="Li Z."/>
            <person name="Catullo R.A."/>
            <person name="Griffin P.C."/>
            <person name="Schiffer M."/>
            <person name="Pearce S."/>
            <person name="Lee S.F."/>
            <person name="McElroy K."/>
            <person name="Stocker A."/>
            <person name="Shirriffs J."/>
            <person name="Cockerell F."/>
            <person name="Coppin C."/>
            <person name="Sgro C.M."/>
            <person name="Karger A."/>
            <person name="Cain J.W."/>
            <person name="Weber J.A."/>
            <person name="Santpere G."/>
            <person name="Kirschner M.W."/>
            <person name="Hoffmann A.A."/>
            <person name="Oakeshott J.G."/>
            <person name="Zhang G."/>
        </authorList>
    </citation>
    <scope>NUCLEOTIDE SEQUENCE</scope>
    <source>
        <strain evidence="2">BGI-SZ-2011g</strain>
    </source>
</reference>
<keyword evidence="3" id="KW-1185">Reference proteome</keyword>
<comment type="caution">
    <text evidence="2">The sequence shown here is derived from an EMBL/GenBank/DDBJ whole genome shotgun (WGS) entry which is preliminary data.</text>
</comment>
<dbReference type="Proteomes" id="UP001200034">
    <property type="component" value="Unassembled WGS sequence"/>
</dbReference>
<gene>
    <name evidence="2" type="ORF">KR093_009084</name>
</gene>
<dbReference type="EMBL" id="JAJJHW010003409">
    <property type="protein sequence ID" value="KAH8359831.1"/>
    <property type="molecule type" value="Genomic_DNA"/>
</dbReference>
<organism evidence="2 3">
    <name type="scientific">Drosophila rubida</name>
    <dbReference type="NCBI Taxonomy" id="30044"/>
    <lineage>
        <taxon>Eukaryota</taxon>
        <taxon>Metazoa</taxon>
        <taxon>Ecdysozoa</taxon>
        <taxon>Arthropoda</taxon>
        <taxon>Hexapoda</taxon>
        <taxon>Insecta</taxon>
        <taxon>Pterygota</taxon>
        <taxon>Neoptera</taxon>
        <taxon>Endopterygota</taxon>
        <taxon>Diptera</taxon>
        <taxon>Brachycera</taxon>
        <taxon>Muscomorpha</taxon>
        <taxon>Ephydroidea</taxon>
        <taxon>Drosophilidae</taxon>
        <taxon>Drosophila</taxon>
    </lineage>
</organism>
<evidence type="ECO:0000313" key="3">
    <source>
        <dbReference type="Proteomes" id="UP001200034"/>
    </source>
</evidence>
<sequence length="82" mass="9645">MQIQFVCLILGVCLITTTSGRTLFDQLFGPSDGEYYYQDQRQYQRPRQRPQQSQQQRSYKDICRMVNTNGFTNPGNVPRCPY</sequence>
<evidence type="ECO:0000256" key="1">
    <source>
        <dbReference type="SAM" id="SignalP"/>
    </source>
</evidence>
<name>A0AAD4PII0_9MUSC</name>
<dbReference type="AlphaFoldDB" id="A0AAD4PII0"/>
<proteinExistence type="predicted"/>
<feature type="signal peptide" evidence="1">
    <location>
        <begin position="1"/>
        <end position="20"/>
    </location>
</feature>